<dbReference type="Proteomes" id="UP000005627">
    <property type="component" value="Chromosome 4"/>
</dbReference>
<dbReference type="GO" id="GO:0006513">
    <property type="term" value="P:protein monoubiquitination"/>
    <property type="evidence" value="ECO:0007669"/>
    <property type="project" value="EnsemblFungi"/>
</dbReference>
<dbReference type="GO" id="GO:0061630">
    <property type="term" value="F:ubiquitin protein ligase activity"/>
    <property type="evidence" value="ECO:0007669"/>
    <property type="project" value="EnsemblFungi"/>
</dbReference>
<protein>
    <recommendedName>
        <fullName evidence="8">RING-type domain-containing protein</fullName>
    </recommendedName>
</protein>
<feature type="region of interest" description="Disordered" evidence="7">
    <location>
        <begin position="560"/>
        <end position="647"/>
    </location>
</feature>
<keyword evidence="2" id="KW-0963">Cytoplasm</keyword>
<keyword evidence="5" id="KW-0862">Zinc</keyword>
<dbReference type="KEGG" id="tdl:TDEL_0D01100"/>
<dbReference type="GO" id="GO:0000976">
    <property type="term" value="F:transcription cis-regulatory region binding"/>
    <property type="evidence" value="ECO:0007669"/>
    <property type="project" value="TreeGrafter"/>
</dbReference>
<dbReference type="InParanoid" id="G8ZSV0"/>
<evidence type="ECO:0000256" key="2">
    <source>
        <dbReference type="ARBA" id="ARBA00022490"/>
    </source>
</evidence>
<dbReference type="GO" id="GO:0008270">
    <property type="term" value="F:zinc ion binding"/>
    <property type="evidence" value="ECO:0007669"/>
    <property type="project" value="UniProtKB-KW"/>
</dbReference>
<dbReference type="InterPro" id="IPR001841">
    <property type="entry name" value="Znf_RING"/>
</dbReference>
<gene>
    <name evidence="9" type="primary">TDEL0D01100</name>
    <name evidence="9" type="ORF">TDEL_0D01100</name>
</gene>
<feature type="compositionally biased region" description="Polar residues" evidence="7">
    <location>
        <begin position="560"/>
        <end position="570"/>
    </location>
</feature>
<dbReference type="GO" id="GO:0070651">
    <property type="term" value="P:nonfunctional rRNA decay"/>
    <property type="evidence" value="ECO:0007669"/>
    <property type="project" value="EnsemblFungi"/>
</dbReference>
<dbReference type="Gene3D" id="3.30.40.10">
    <property type="entry name" value="Zinc/RING finger domain, C3HC4 (zinc finger)"/>
    <property type="match status" value="1"/>
</dbReference>
<comment type="subcellular location">
    <subcellularLocation>
        <location evidence="1">Cytoplasm</location>
    </subcellularLocation>
</comment>
<evidence type="ECO:0000256" key="7">
    <source>
        <dbReference type="SAM" id="MobiDB-lite"/>
    </source>
</evidence>
<dbReference type="PANTHER" id="PTHR12983:SF9">
    <property type="entry name" value="E3 UBIQUITIN-PROTEIN LIGASE RNF10"/>
    <property type="match status" value="1"/>
</dbReference>
<dbReference type="GeneID" id="11502129"/>
<feature type="compositionally biased region" description="Basic and acidic residues" evidence="7">
    <location>
        <begin position="593"/>
        <end position="602"/>
    </location>
</feature>
<accession>G8ZSV0</accession>
<dbReference type="OrthoDB" id="302966at2759"/>
<keyword evidence="4 6" id="KW-0863">Zinc-finger</keyword>
<dbReference type="SMART" id="SM00184">
    <property type="entry name" value="RING"/>
    <property type="match status" value="1"/>
</dbReference>
<dbReference type="AlphaFoldDB" id="G8ZSV0"/>
<dbReference type="InterPro" id="IPR013083">
    <property type="entry name" value="Znf_RING/FYVE/PHD"/>
</dbReference>
<sequence length="647" mass="73905">MDREMAVKNSGNSEREIPEILSGGGRRESSGKSQRTSHPKGKDGRNAATKAHGYHGGNHRQRGKQQKPGNGRRRDDSESYDLDMSLQDELINGNYRLRGRKAQVSINHLLQFQLPEIEREQEGRLRKGNRRRNQGETHIHLHGDSFINANYRLLLDDRFDYKEQSADPNAPVPGEKIVRVIVPRGQNCPICLSEEPIAPHMVACGHIFCLSCLLNFFSVEDTVKDKNTYAQKKKLKECPLCGSIVRPEKVKPVLAEEARAHDVPEPGKAATLKLMCKPHGSILPLPVLLGTDPLAVGDAPSLDLPLVADYAHMVKCSASKAMELYQKDLEGILNQYEIDKILYNDEGKYYKMAIDYVNDKIANIISQQDVDNLEGIDQSIANLNLGTDLKEKYNDSNAFFFYQTSFSSPIRFFLSPLDVKILLTAFHQYSKFPEELNVMVENVNYSSVLTPEMTNRYKYFGHLPLGTEIAFIEIDWRENNILPKEVYQHFVVELKQRRRKLSQRKHKEDKQRIDHQRKLEREHAEFYRRENGELSSTQDFLDREIALSNESFLDSLSSINQTSQDLTNGNNEDRERKPALKERTIWGTSIPVSRDEKSSKENEEFEAMLLQKMQQDEADESSGDAGRKKGKKKKGKVMLFSSAHRTL</sequence>
<evidence type="ECO:0000256" key="3">
    <source>
        <dbReference type="ARBA" id="ARBA00022723"/>
    </source>
</evidence>
<dbReference type="FunFam" id="3.30.40.10:FF:000595">
    <property type="entry name" value="MAG2p Cytoplasmic protein"/>
    <property type="match status" value="1"/>
</dbReference>
<evidence type="ECO:0000256" key="5">
    <source>
        <dbReference type="ARBA" id="ARBA00022833"/>
    </source>
</evidence>
<dbReference type="Pfam" id="PF13445">
    <property type="entry name" value="zf-RING_UBOX"/>
    <property type="match status" value="1"/>
</dbReference>
<feature type="domain" description="RING-type" evidence="8">
    <location>
        <begin position="188"/>
        <end position="241"/>
    </location>
</feature>
<dbReference type="GO" id="GO:0022626">
    <property type="term" value="C:cytosolic ribosome"/>
    <property type="evidence" value="ECO:0007669"/>
    <property type="project" value="EnsemblFungi"/>
</dbReference>
<dbReference type="EMBL" id="HE616745">
    <property type="protein sequence ID" value="CCE91694.1"/>
    <property type="molecule type" value="Genomic_DNA"/>
</dbReference>
<evidence type="ECO:0000259" key="8">
    <source>
        <dbReference type="PROSITE" id="PS50089"/>
    </source>
</evidence>
<dbReference type="GO" id="GO:0045944">
    <property type="term" value="P:positive regulation of transcription by RNA polymerase II"/>
    <property type="evidence" value="ECO:0007669"/>
    <property type="project" value="TreeGrafter"/>
</dbReference>
<organism evidence="9 10">
    <name type="scientific">Torulaspora delbrueckii</name>
    <name type="common">Yeast</name>
    <name type="synonym">Candida colliculosa</name>
    <dbReference type="NCBI Taxonomy" id="4950"/>
    <lineage>
        <taxon>Eukaryota</taxon>
        <taxon>Fungi</taxon>
        <taxon>Dikarya</taxon>
        <taxon>Ascomycota</taxon>
        <taxon>Saccharomycotina</taxon>
        <taxon>Saccharomycetes</taxon>
        <taxon>Saccharomycetales</taxon>
        <taxon>Saccharomycetaceae</taxon>
        <taxon>Torulaspora</taxon>
    </lineage>
</organism>
<keyword evidence="10" id="KW-1185">Reference proteome</keyword>
<dbReference type="FunCoup" id="G8ZSV0">
    <property type="interactions" value="613"/>
</dbReference>
<name>G8ZSV0_TORDE</name>
<dbReference type="PROSITE" id="PS50089">
    <property type="entry name" value="ZF_RING_2"/>
    <property type="match status" value="1"/>
</dbReference>
<evidence type="ECO:0000256" key="6">
    <source>
        <dbReference type="PROSITE-ProRule" id="PRU00175"/>
    </source>
</evidence>
<dbReference type="eggNOG" id="KOG2164">
    <property type="taxonomic scope" value="Eukaryota"/>
</dbReference>
<dbReference type="SUPFAM" id="SSF57850">
    <property type="entry name" value="RING/U-box"/>
    <property type="match status" value="1"/>
</dbReference>
<proteinExistence type="predicted"/>
<feature type="compositionally biased region" description="Basic and acidic residues" evidence="7">
    <location>
        <begin position="571"/>
        <end position="584"/>
    </location>
</feature>
<dbReference type="PROSITE" id="PS00518">
    <property type="entry name" value="ZF_RING_1"/>
    <property type="match status" value="1"/>
</dbReference>
<dbReference type="RefSeq" id="XP_003680905.1">
    <property type="nucleotide sequence ID" value="XM_003680857.1"/>
</dbReference>
<dbReference type="InterPro" id="IPR039739">
    <property type="entry name" value="MAG2/RNF10"/>
</dbReference>
<dbReference type="InterPro" id="IPR027370">
    <property type="entry name" value="Znf-RING_euk"/>
</dbReference>
<dbReference type="InterPro" id="IPR017907">
    <property type="entry name" value="Znf_RING_CS"/>
</dbReference>
<keyword evidence="3" id="KW-0479">Metal-binding</keyword>
<evidence type="ECO:0000313" key="10">
    <source>
        <dbReference type="Proteomes" id="UP000005627"/>
    </source>
</evidence>
<dbReference type="PANTHER" id="PTHR12983">
    <property type="entry name" value="RING FINGER 10 FAMILY MEMBER"/>
    <property type="match status" value="1"/>
</dbReference>
<evidence type="ECO:0000256" key="1">
    <source>
        <dbReference type="ARBA" id="ARBA00004496"/>
    </source>
</evidence>
<evidence type="ECO:0000313" key="9">
    <source>
        <dbReference type="EMBL" id="CCE91694.1"/>
    </source>
</evidence>
<reference evidence="9 10" key="1">
    <citation type="journal article" date="2011" name="Proc. Natl. Acad. Sci. U.S.A.">
        <title>Evolutionary erosion of yeast sex chromosomes by mating-type switching accidents.</title>
        <authorList>
            <person name="Gordon J.L."/>
            <person name="Armisen D."/>
            <person name="Proux-Wera E."/>
            <person name="Oheigeartaigh S.S."/>
            <person name="Byrne K.P."/>
            <person name="Wolfe K.H."/>
        </authorList>
    </citation>
    <scope>NUCLEOTIDE SEQUENCE [LARGE SCALE GENOMIC DNA]</scope>
    <source>
        <strain evidence="10">ATCC 10662 / CBS 1146 / NBRC 0425 / NCYC 2629 / NRRL Y-866</strain>
    </source>
</reference>
<dbReference type="HOGENOM" id="CLU_011811_0_0_1"/>
<feature type="region of interest" description="Disordered" evidence="7">
    <location>
        <begin position="1"/>
        <end position="81"/>
    </location>
</feature>
<evidence type="ECO:0000256" key="4">
    <source>
        <dbReference type="ARBA" id="ARBA00022771"/>
    </source>
</evidence>